<evidence type="ECO:0008006" key="4">
    <source>
        <dbReference type="Google" id="ProtNLM"/>
    </source>
</evidence>
<dbReference type="AlphaFoldDB" id="A0A9J5WKF0"/>
<gene>
    <name evidence="2" type="ORF">H5410_055802</name>
</gene>
<evidence type="ECO:0000313" key="3">
    <source>
        <dbReference type="Proteomes" id="UP000824120"/>
    </source>
</evidence>
<proteinExistence type="predicted"/>
<organism evidence="2 3">
    <name type="scientific">Solanum commersonii</name>
    <name type="common">Commerson's wild potato</name>
    <name type="synonym">Commerson's nightshade</name>
    <dbReference type="NCBI Taxonomy" id="4109"/>
    <lineage>
        <taxon>Eukaryota</taxon>
        <taxon>Viridiplantae</taxon>
        <taxon>Streptophyta</taxon>
        <taxon>Embryophyta</taxon>
        <taxon>Tracheophyta</taxon>
        <taxon>Spermatophyta</taxon>
        <taxon>Magnoliopsida</taxon>
        <taxon>eudicotyledons</taxon>
        <taxon>Gunneridae</taxon>
        <taxon>Pentapetalae</taxon>
        <taxon>asterids</taxon>
        <taxon>lamiids</taxon>
        <taxon>Solanales</taxon>
        <taxon>Solanaceae</taxon>
        <taxon>Solanoideae</taxon>
        <taxon>Solaneae</taxon>
        <taxon>Solanum</taxon>
    </lineage>
</organism>
<dbReference type="EMBL" id="JACXVP010000011">
    <property type="protein sequence ID" value="KAG5575668.1"/>
    <property type="molecule type" value="Genomic_DNA"/>
</dbReference>
<keyword evidence="1" id="KW-1133">Transmembrane helix</keyword>
<feature type="transmembrane region" description="Helical" evidence="1">
    <location>
        <begin position="16"/>
        <end position="44"/>
    </location>
</feature>
<keyword evidence="3" id="KW-1185">Reference proteome</keyword>
<name>A0A9J5WKF0_SOLCO</name>
<keyword evidence="1" id="KW-0472">Membrane</keyword>
<evidence type="ECO:0000256" key="1">
    <source>
        <dbReference type="SAM" id="Phobius"/>
    </source>
</evidence>
<feature type="transmembrane region" description="Helical" evidence="1">
    <location>
        <begin position="102"/>
        <end position="135"/>
    </location>
</feature>
<evidence type="ECO:0000313" key="2">
    <source>
        <dbReference type="EMBL" id="KAG5575668.1"/>
    </source>
</evidence>
<comment type="caution">
    <text evidence="2">The sequence shown here is derived from an EMBL/GenBank/DDBJ whole genome shotgun (WGS) entry which is preliminary data.</text>
</comment>
<sequence>MVLELGAHCLTELKGLLMQCCLVIILTVDGGSNGFGVGYLVSLASSKLVRFMGCAPIWRKKENDWVGGVWSLELGVAGYLRLKPARWWWRERREEKENEWRFWVVSSGVCWAKMGGVMDVFVHLFGGHLVVVFCLKRRK</sequence>
<reference evidence="2 3" key="1">
    <citation type="submission" date="2020-09" db="EMBL/GenBank/DDBJ databases">
        <title>De no assembly of potato wild relative species, Solanum commersonii.</title>
        <authorList>
            <person name="Cho K."/>
        </authorList>
    </citation>
    <scope>NUCLEOTIDE SEQUENCE [LARGE SCALE GENOMIC DNA]</scope>
    <source>
        <strain evidence="2">LZ3.2</strain>
        <tissue evidence="2">Leaf</tissue>
    </source>
</reference>
<dbReference type="Proteomes" id="UP000824120">
    <property type="component" value="Chromosome 11"/>
</dbReference>
<keyword evidence="1" id="KW-0812">Transmembrane</keyword>
<accession>A0A9J5WKF0</accession>
<protein>
    <recommendedName>
        <fullName evidence="4">Transmembrane protein</fullName>
    </recommendedName>
</protein>